<sequence>MAKRETIDQRIERILHTRLAHILADISWRLDQLRQVQASPDPAGRQVFAEDLNLQGHAMLTGYAVTANSPSAGSIAWTDLHMVYNGTDTAIVDANTAMKYAWWSPTTTPTALQVSNTKPTLSDGETLVFVNNNGTPVVALSSTNQSLPSTLANGAVDSSAILANAVTSTALADGAVGAAAIAANAVTGAKIADGAVSRTAQLAANVVSTSAIAANAVTATELGANAVTAAKVADGAVSRSGQLSANVVGSTNIAANAVTGAKLADGAVSRSGQLAANVVGASQLADNAVDSGALAAGAVSAAKLNILQHVLY</sequence>
<accession>A0ABX0SCW3</accession>
<gene>
    <name evidence="1" type="ORF">FB473_000883</name>
</gene>
<keyword evidence="2" id="KW-1185">Reference proteome</keyword>
<dbReference type="EMBL" id="JAAMOZ010000001">
    <property type="protein sequence ID" value="NIH56238.1"/>
    <property type="molecule type" value="Genomic_DNA"/>
</dbReference>
<protein>
    <submittedName>
        <fullName evidence="1">Uncharacterized protein</fullName>
    </submittedName>
</protein>
<proteinExistence type="predicted"/>
<evidence type="ECO:0000313" key="2">
    <source>
        <dbReference type="Proteomes" id="UP000749311"/>
    </source>
</evidence>
<reference evidence="1 2" key="1">
    <citation type="submission" date="2020-02" db="EMBL/GenBank/DDBJ databases">
        <title>Sequencing the genomes of 1000 actinobacteria strains.</title>
        <authorList>
            <person name="Klenk H.-P."/>
        </authorList>
    </citation>
    <scope>NUCLEOTIDE SEQUENCE [LARGE SCALE GENOMIC DNA]</scope>
    <source>
        <strain evidence="1 2">DSM 19609</strain>
    </source>
</reference>
<dbReference type="Proteomes" id="UP000749311">
    <property type="component" value="Unassembled WGS sequence"/>
</dbReference>
<evidence type="ECO:0000313" key="1">
    <source>
        <dbReference type="EMBL" id="NIH56238.1"/>
    </source>
</evidence>
<comment type="caution">
    <text evidence="1">The sequence shown here is derived from an EMBL/GenBank/DDBJ whole genome shotgun (WGS) entry which is preliminary data.</text>
</comment>
<name>A0ABX0SCW3_9ACTN</name>
<organism evidence="1 2">
    <name type="scientific">Brooklawnia cerclae</name>
    <dbReference type="NCBI Taxonomy" id="349934"/>
    <lineage>
        <taxon>Bacteria</taxon>
        <taxon>Bacillati</taxon>
        <taxon>Actinomycetota</taxon>
        <taxon>Actinomycetes</taxon>
        <taxon>Propionibacteriales</taxon>
        <taxon>Propionibacteriaceae</taxon>
        <taxon>Brooklawnia</taxon>
    </lineage>
</organism>
<dbReference type="RefSeq" id="WP_167165204.1">
    <property type="nucleotide sequence ID" value="NZ_BAAAOO010000002.1"/>
</dbReference>